<feature type="compositionally biased region" description="Basic and acidic residues" evidence="1">
    <location>
        <begin position="145"/>
        <end position="159"/>
    </location>
</feature>
<feature type="region of interest" description="Disordered" evidence="1">
    <location>
        <begin position="88"/>
        <end position="159"/>
    </location>
</feature>
<gene>
    <name evidence="2" type="ORF">B0H15DRAFT_801011</name>
</gene>
<evidence type="ECO:0000256" key="1">
    <source>
        <dbReference type="SAM" id="MobiDB-lite"/>
    </source>
</evidence>
<dbReference type="AlphaFoldDB" id="A0AAD6U2D7"/>
<reference evidence="2" key="1">
    <citation type="submission" date="2023-03" db="EMBL/GenBank/DDBJ databases">
        <title>Massive genome expansion in bonnet fungi (Mycena s.s.) driven by repeated elements and novel gene families across ecological guilds.</title>
        <authorList>
            <consortium name="Lawrence Berkeley National Laboratory"/>
            <person name="Harder C.B."/>
            <person name="Miyauchi S."/>
            <person name="Viragh M."/>
            <person name="Kuo A."/>
            <person name="Thoen E."/>
            <person name="Andreopoulos B."/>
            <person name="Lu D."/>
            <person name="Skrede I."/>
            <person name="Drula E."/>
            <person name="Henrissat B."/>
            <person name="Morin E."/>
            <person name="Kohler A."/>
            <person name="Barry K."/>
            <person name="LaButti K."/>
            <person name="Morin E."/>
            <person name="Salamov A."/>
            <person name="Lipzen A."/>
            <person name="Mereny Z."/>
            <person name="Hegedus B."/>
            <person name="Baldrian P."/>
            <person name="Stursova M."/>
            <person name="Weitz H."/>
            <person name="Taylor A."/>
            <person name="Grigoriev I.V."/>
            <person name="Nagy L.G."/>
            <person name="Martin F."/>
            <person name="Kauserud H."/>
        </authorList>
    </citation>
    <scope>NUCLEOTIDE SEQUENCE</scope>
    <source>
        <strain evidence="2">CBHHK173m</strain>
    </source>
</reference>
<sequence>MDAGSCRGPDSICKAIAAHYKDGGDLDTGSAYSALLFPFGNQKAVNRHLQEAHVDAADRAIAEKWVRTQPGAKQHQIRVLLGLDDVIKSESSDSGGNSDGIESAGSDSESDVPPARSSKRKAGKASSGKSTPVVKRRRTSLQPIEAKDVKEEEGVKVEE</sequence>
<evidence type="ECO:0000313" key="2">
    <source>
        <dbReference type="EMBL" id="KAJ7087935.1"/>
    </source>
</evidence>
<proteinExistence type="predicted"/>
<dbReference type="EMBL" id="JARJCN010000027">
    <property type="protein sequence ID" value="KAJ7087935.1"/>
    <property type="molecule type" value="Genomic_DNA"/>
</dbReference>
<dbReference type="Proteomes" id="UP001222325">
    <property type="component" value="Unassembled WGS sequence"/>
</dbReference>
<organism evidence="2 3">
    <name type="scientific">Mycena belliarum</name>
    <dbReference type="NCBI Taxonomy" id="1033014"/>
    <lineage>
        <taxon>Eukaryota</taxon>
        <taxon>Fungi</taxon>
        <taxon>Dikarya</taxon>
        <taxon>Basidiomycota</taxon>
        <taxon>Agaricomycotina</taxon>
        <taxon>Agaricomycetes</taxon>
        <taxon>Agaricomycetidae</taxon>
        <taxon>Agaricales</taxon>
        <taxon>Marasmiineae</taxon>
        <taxon>Mycenaceae</taxon>
        <taxon>Mycena</taxon>
    </lineage>
</organism>
<accession>A0AAD6U2D7</accession>
<comment type="caution">
    <text evidence="2">The sequence shown here is derived from an EMBL/GenBank/DDBJ whole genome shotgun (WGS) entry which is preliminary data.</text>
</comment>
<keyword evidence="3" id="KW-1185">Reference proteome</keyword>
<name>A0AAD6U2D7_9AGAR</name>
<feature type="compositionally biased region" description="Low complexity" evidence="1">
    <location>
        <begin position="92"/>
        <end position="103"/>
    </location>
</feature>
<evidence type="ECO:0000313" key="3">
    <source>
        <dbReference type="Proteomes" id="UP001222325"/>
    </source>
</evidence>
<protein>
    <submittedName>
        <fullName evidence="2">Uncharacterized protein</fullName>
    </submittedName>
</protein>